<dbReference type="PATRIC" id="fig|520762.4.peg.335"/>
<comment type="caution">
    <text evidence="2">The sequence shown here is derived from an EMBL/GenBank/DDBJ whole genome shotgun (WGS) entry which is preliminary data.</text>
</comment>
<name>A0A140LC37_9FIRM</name>
<proteinExistence type="predicted"/>
<reference evidence="2 3" key="1">
    <citation type="submission" date="2015-12" db="EMBL/GenBank/DDBJ databases">
        <title>Draft genome sequence of the thermoanaerobe Thermotalea metallivorans, an isolate from the runoff channel of the Great Artesian Basin, Australia.</title>
        <authorList>
            <person name="Patel B.K."/>
        </authorList>
    </citation>
    <scope>NUCLEOTIDE SEQUENCE [LARGE SCALE GENOMIC DNA]</scope>
    <source>
        <strain evidence="2 3">B2-1</strain>
    </source>
</reference>
<evidence type="ECO:0008006" key="4">
    <source>
        <dbReference type="Google" id="ProtNLM"/>
    </source>
</evidence>
<feature type="transmembrane region" description="Helical" evidence="1">
    <location>
        <begin position="31"/>
        <end position="55"/>
    </location>
</feature>
<dbReference type="OrthoDB" id="1904778at2"/>
<gene>
    <name evidence="2" type="ORF">AN619_03000</name>
</gene>
<dbReference type="SUPFAM" id="SSF53098">
    <property type="entry name" value="Ribonuclease H-like"/>
    <property type="match status" value="1"/>
</dbReference>
<sequence length="262" mass="31159">MISISHNSMNQTLLQYLMQYRSIFKKRSFDIFYWFIMSILCTEELRSIQFLYHGFIKKYTHKVLNSIYYFLSYVKFPIEILATTTVSILLSLIPEELRGNTLFITIDDTLQAKYVDKFDCYAKHFDHTKIKVLTTNESSNSDNEDTSKALRIYRIRWNIEVMFYQHKFFWSFGNYMVRNKDAIERYVNLLAIAYTFTCLLPFIDKKYAEYQFKSPQLVKRAVGEQITKELIFDTFVSSFESAKIYSTVKEAVQSFLDKDQVA</sequence>
<dbReference type="AlphaFoldDB" id="A0A140LC37"/>
<evidence type="ECO:0000313" key="2">
    <source>
        <dbReference type="EMBL" id="KXG78112.1"/>
    </source>
</evidence>
<accession>A0A140LC37</accession>
<dbReference type="InterPro" id="IPR012337">
    <property type="entry name" value="RNaseH-like_sf"/>
</dbReference>
<organism evidence="2 3">
    <name type="scientific">Thermotalea metallivorans</name>
    <dbReference type="NCBI Taxonomy" id="520762"/>
    <lineage>
        <taxon>Bacteria</taxon>
        <taxon>Bacillati</taxon>
        <taxon>Bacillota</taxon>
        <taxon>Clostridia</taxon>
        <taxon>Peptostreptococcales</taxon>
        <taxon>Thermotaleaceae</taxon>
        <taxon>Thermotalea</taxon>
    </lineage>
</organism>
<keyword evidence="1" id="KW-0472">Membrane</keyword>
<feature type="transmembrane region" description="Helical" evidence="1">
    <location>
        <begin position="67"/>
        <end position="93"/>
    </location>
</feature>
<keyword evidence="1" id="KW-1133">Transmembrane helix</keyword>
<dbReference type="STRING" id="520762.AN619_03000"/>
<protein>
    <recommendedName>
        <fullName evidence="4">Transposase IS4-like domain-containing protein</fullName>
    </recommendedName>
</protein>
<keyword evidence="3" id="KW-1185">Reference proteome</keyword>
<dbReference type="EMBL" id="LOEE01000007">
    <property type="protein sequence ID" value="KXG78112.1"/>
    <property type="molecule type" value="Genomic_DNA"/>
</dbReference>
<dbReference type="Proteomes" id="UP000070456">
    <property type="component" value="Unassembled WGS sequence"/>
</dbReference>
<keyword evidence="1" id="KW-0812">Transmembrane</keyword>
<feature type="transmembrane region" description="Helical" evidence="1">
    <location>
        <begin position="186"/>
        <end position="203"/>
    </location>
</feature>
<evidence type="ECO:0000313" key="3">
    <source>
        <dbReference type="Proteomes" id="UP000070456"/>
    </source>
</evidence>
<evidence type="ECO:0000256" key="1">
    <source>
        <dbReference type="SAM" id="Phobius"/>
    </source>
</evidence>
<dbReference type="RefSeq" id="WP_068554392.1">
    <property type="nucleotide sequence ID" value="NZ_LOEE01000007.1"/>
</dbReference>